<evidence type="ECO:0000256" key="1">
    <source>
        <dbReference type="SAM" id="Phobius"/>
    </source>
</evidence>
<keyword evidence="3" id="KW-1185">Reference proteome</keyword>
<evidence type="ECO:0000313" key="2">
    <source>
        <dbReference type="EMBL" id="KAB8184501.1"/>
    </source>
</evidence>
<keyword evidence="1" id="KW-0472">Membrane</keyword>
<comment type="caution">
    <text evidence="2">The sequence shown here is derived from an EMBL/GenBank/DDBJ whole genome shotgun (WGS) entry which is preliminary data.</text>
</comment>
<organism evidence="2 3">
    <name type="scientific">Microbispora catharanthi</name>
    <dbReference type="NCBI Taxonomy" id="1712871"/>
    <lineage>
        <taxon>Bacteria</taxon>
        <taxon>Bacillati</taxon>
        <taxon>Actinomycetota</taxon>
        <taxon>Actinomycetes</taxon>
        <taxon>Streptosporangiales</taxon>
        <taxon>Streptosporangiaceae</taxon>
        <taxon>Microbispora</taxon>
    </lineage>
</organism>
<keyword evidence="1" id="KW-1133">Transmembrane helix</keyword>
<feature type="transmembrane region" description="Helical" evidence="1">
    <location>
        <begin position="20"/>
        <end position="43"/>
    </location>
</feature>
<sequence length="101" mass="10740">MSHARLPLHIAFWMPVPPFATLMVICCVPRLVVGLVAVSPGWAASLSGRAGRSPDSWWRGVSRPWVRVAPAAGPAAASAATTDAQASRPRPIFLTAVPPYR</sequence>
<reference evidence="2 3" key="1">
    <citation type="submission" date="2019-10" db="EMBL/GenBank/DDBJ databases">
        <title>Nonomuraea sp. nov., isolated from Phyllanthus amarus.</title>
        <authorList>
            <person name="Klykleung N."/>
            <person name="Tanasupawat S."/>
        </authorList>
    </citation>
    <scope>NUCLEOTIDE SEQUENCE [LARGE SCALE GENOMIC DNA]</scope>
    <source>
        <strain evidence="2 3">CR1-09</strain>
    </source>
</reference>
<keyword evidence="1" id="KW-0812">Transmembrane</keyword>
<dbReference type="RefSeq" id="WP_139575121.1">
    <property type="nucleotide sequence ID" value="NZ_VDMA02000007.1"/>
</dbReference>
<gene>
    <name evidence="2" type="ORF">FH610_015445</name>
</gene>
<dbReference type="Proteomes" id="UP000313066">
    <property type="component" value="Unassembled WGS sequence"/>
</dbReference>
<accession>A0A5N6BVM9</accession>
<name>A0A5N6BVM9_9ACTN</name>
<protein>
    <submittedName>
        <fullName evidence="2">Uncharacterized protein</fullName>
    </submittedName>
</protein>
<dbReference type="EMBL" id="VDMA02000007">
    <property type="protein sequence ID" value="KAB8184501.1"/>
    <property type="molecule type" value="Genomic_DNA"/>
</dbReference>
<dbReference type="AlphaFoldDB" id="A0A5N6BVM9"/>
<evidence type="ECO:0000313" key="3">
    <source>
        <dbReference type="Proteomes" id="UP000313066"/>
    </source>
</evidence>
<proteinExistence type="predicted"/>